<dbReference type="GO" id="GO:0043531">
    <property type="term" value="F:ADP binding"/>
    <property type="evidence" value="ECO:0007669"/>
    <property type="project" value="InterPro"/>
</dbReference>
<dbReference type="Gene3D" id="3.80.10.10">
    <property type="entry name" value="Ribonuclease Inhibitor"/>
    <property type="match status" value="2"/>
</dbReference>
<keyword evidence="4" id="KW-1185">Reference proteome</keyword>
<feature type="domain" description="AAA+ ATPase" evidence="3">
    <location>
        <begin position="149"/>
        <end position="287"/>
    </location>
</feature>
<sequence length="1177" mass="133294">MKRASERLNVLLHSLQASSLSLEDDDSDYVLIHDIVHEEAITIASMNRHILVINNDYRLEELPREKIKQSSIISMPWVDVFELPTGLQCLELKMFIFFADNNSSKVPNSFFEENHRTLCLDWSSDLDDITVIGKIKQLQLVVESLVDANISVVGVHGPRGVGKSTLMKQVVNRVSAEKLFDEVAMATVSVNPNVKRIQGEISDMLGLMFKAESVHGRGFQLRSRLEKSQSQNKKVLVILDDLWKELHLEEVGIPHMKGVKLLLTSRSQDGVPIMKGARERLNVLIRSLQASSLLLEDDDSDYVRIHDIVRELEKIEPGVLKSLARLEELKMENSFTNWENEGATEQSNAWLIELNNMPKPRSLGILIPDATLLLEDLPLRNLFNYRILVGDAWDWSSNHKESRTLKLMLDSRKTLLEKWLQGDCCGYEDEAMGNAKVEMPNLRRLTLQSLPEITSLGNNVYNPSLLSAGIISEITPEDDIGASMALPSGCPISLPSLEALELSQLPKLDEIWWRDTLLEQENLRALVLKDCGNLSSIFDSRSLIKSKNLEALTIESCMIVKQVFDLEELNLNANVRILLQLREMELVDLLDFRCMWNGNPKGAFQLRNLHSLKVTKCNGLSYLFPLSAAKALEQIKEMEIAEWVMMEAIIIMEEEEGQLMDTLVFQSLSSVVLKKMSCLATVAHGKYSISFPLLKKLAIEEYLKMRAFSMQEYSMPSEGGDHLSEENAAVMASLSFFSQKVTKDAWLNCAAPKLGGLGLVSMDSFKTIWHNEELISEPSSFRQLRYTHVRDCKNLTAVFPSALVERFQNNLKTPAIHSCPSVELIFEIAVAAIAKKKKYNPAAVMLHELEDLLLDDLPKSKHVLDYDSHALVGFPNLEKIFFKGCHSLTYFLPFATARNLLKLKSLTLGKSNNMLEVVADGDRGGGHDTLEPISFPRLKVLQLWSLESLISFSSGSCTFDFPSLEYLYIDQCNNLKTFIMRPATTSNHELMKLNRRFEDDFSPAATVGTLSQPLFDEKVELPRLEKIYLQSLGNLQKLWDDELPSGWRHYKRKTVAIGLLQLQEIDIYDCAVLEELIAGGEVIEEDETLPPEDQLLFPRLISLKFRILPNLKRLFPINYSMEWSLLKNLSAYECGKLKIFASELRPRSEEDDTDSQQALLSIEQLLSAQLCILIFNL</sequence>
<protein>
    <submittedName>
        <fullName evidence="5">Uncharacterized protein LOC116200606</fullName>
    </submittedName>
</protein>
<proteinExistence type="inferred from homology"/>
<dbReference type="Gene3D" id="3.40.50.300">
    <property type="entry name" value="P-loop containing nucleotide triphosphate hydrolases"/>
    <property type="match status" value="1"/>
</dbReference>
<evidence type="ECO:0000313" key="4">
    <source>
        <dbReference type="Proteomes" id="UP000515151"/>
    </source>
</evidence>
<evidence type="ECO:0000259" key="3">
    <source>
        <dbReference type="SMART" id="SM00382"/>
    </source>
</evidence>
<name>A0A6P8CYW4_PUNGR</name>
<dbReference type="Pfam" id="PF23247">
    <property type="entry name" value="LRR_RPS2"/>
    <property type="match status" value="2"/>
</dbReference>
<dbReference type="SUPFAM" id="SSF52047">
    <property type="entry name" value="RNI-like"/>
    <property type="match status" value="2"/>
</dbReference>
<dbReference type="RefSeq" id="XP_031387299.1">
    <property type="nucleotide sequence ID" value="XM_031531439.1"/>
</dbReference>
<dbReference type="Pfam" id="PF00931">
    <property type="entry name" value="NB-ARC"/>
    <property type="match status" value="1"/>
</dbReference>
<dbReference type="InterPro" id="IPR057135">
    <property type="entry name" value="At4g27190-like_LRR"/>
</dbReference>
<dbReference type="InterPro" id="IPR027417">
    <property type="entry name" value="P-loop_NTPase"/>
</dbReference>
<evidence type="ECO:0000256" key="1">
    <source>
        <dbReference type="ARBA" id="ARBA00008894"/>
    </source>
</evidence>
<dbReference type="SUPFAM" id="SSF52540">
    <property type="entry name" value="P-loop containing nucleoside triphosphate hydrolases"/>
    <property type="match status" value="1"/>
</dbReference>
<keyword evidence="2" id="KW-0611">Plant defense</keyword>
<dbReference type="Proteomes" id="UP000515151">
    <property type="component" value="Chromosome 3"/>
</dbReference>
<gene>
    <name evidence="5" type="primary">LOC116200606</name>
</gene>
<dbReference type="OrthoDB" id="1747797at2759"/>
<comment type="similarity">
    <text evidence="1">Belongs to the disease resistance NB-LRR family.</text>
</comment>
<dbReference type="PANTHER" id="PTHR33463">
    <property type="entry name" value="NB-ARC DOMAIN-CONTAINING PROTEIN-RELATED"/>
    <property type="match status" value="1"/>
</dbReference>
<dbReference type="PANTHER" id="PTHR33463:SF215">
    <property type="entry name" value="NB-ARC DOMAIN DISEASE RESISTANCE PROTEIN"/>
    <property type="match status" value="1"/>
</dbReference>
<evidence type="ECO:0000256" key="2">
    <source>
        <dbReference type="ARBA" id="ARBA00022821"/>
    </source>
</evidence>
<dbReference type="SMART" id="SM00382">
    <property type="entry name" value="AAA"/>
    <property type="match status" value="1"/>
</dbReference>
<dbReference type="AlphaFoldDB" id="A0A6P8CYW4"/>
<reference evidence="5" key="2">
    <citation type="submission" date="2025-08" db="UniProtKB">
        <authorList>
            <consortium name="RefSeq"/>
        </authorList>
    </citation>
    <scope>IDENTIFICATION</scope>
    <source>
        <tissue evidence="5">Leaf</tissue>
    </source>
</reference>
<reference evidence="4" key="1">
    <citation type="journal article" date="2020" name="Plant Biotechnol. J.">
        <title>The pomegranate (Punica granatum L.) draft genome dissects genetic divergence between soft- and hard-seeded cultivars.</title>
        <authorList>
            <person name="Luo X."/>
            <person name="Li H."/>
            <person name="Wu Z."/>
            <person name="Yao W."/>
            <person name="Zhao P."/>
            <person name="Cao D."/>
            <person name="Yu H."/>
            <person name="Li K."/>
            <person name="Poudel K."/>
            <person name="Zhao D."/>
            <person name="Zhang F."/>
            <person name="Xia X."/>
            <person name="Chen L."/>
            <person name="Wang Q."/>
            <person name="Jing D."/>
            <person name="Cao S."/>
        </authorList>
    </citation>
    <scope>NUCLEOTIDE SEQUENCE [LARGE SCALE GENOMIC DNA]</scope>
    <source>
        <strain evidence="4">cv. Tunisia</strain>
    </source>
</reference>
<dbReference type="InterPro" id="IPR002182">
    <property type="entry name" value="NB-ARC"/>
</dbReference>
<evidence type="ECO:0000313" key="5">
    <source>
        <dbReference type="RefSeq" id="XP_031387299.1"/>
    </source>
</evidence>
<dbReference type="InterPro" id="IPR003593">
    <property type="entry name" value="AAA+_ATPase"/>
</dbReference>
<dbReference type="InterPro" id="IPR032675">
    <property type="entry name" value="LRR_dom_sf"/>
</dbReference>
<dbReference type="PRINTS" id="PR00364">
    <property type="entry name" value="DISEASERSIST"/>
</dbReference>
<organism evidence="4 5">
    <name type="scientific">Punica granatum</name>
    <name type="common">Pomegranate</name>
    <dbReference type="NCBI Taxonomy" id="22663"/>
    <lineage>
        <taxon>Eukaryota</taxon>
        <taxon>Viridiplantae</taxon>
        <taxon>Streptophyta</taxon>
        <taxon>Embryophyta</taxon>
        <taxon>Tracheophyta</taxon>
        <taxon>Spermatophyta</taxon>
        <taxon>Magnoliopsida</taxon>
        <taxon>eudicotyledons</taxon>
        <taxon>Gunneridae</taxon>
        <taxon>Pentapetalae</taxon>
        <taxon>rosids</taxon>
        <taxon>malvids</taxon>
        <taxon>Myrtales</taxon>
        <taxon>Lythraceae</taxon>
        <taxon>Punica</taxon>
    </lineage>
</organism>
<dbReference type="GeneID" id="116200606"/>
<dbReference type="InterPro" id="IPR050905">
    <property type="entry name" value="Plant_NBS-LRR"/>
</dbReference>
<accession>A0A6P8CYW4</accession>